<evidence type="ECO:0000313" key="2">
    <source>
        <dbReference type="Proteomes" id="UP000234323"/>
    </source>
</evidence>
<gene>
    <name evidence="1" type="ORF">RhiirA4_250664</name>
</gene>
<comment type="caution">
    <text evidence="1">The sequence shown here is derived from an EMBL/GenBank/DDBJ whole genome shotgun (WGS) entry which is preliminary data.</text>
</comment>
<dbReference type="AlphaFoldDB" id="A0A2I1GT37"/>
<proteinExistence type="predicted"/>
<reference evidence="1 2" key="1">
    <citation type="submission" date="2015-10" db="EMBL/GenBank/DDBJ databases">
        <title>Genome analyses suggest a sexual origin of heterokaryosis in a supposedly ancient asexual fungus.</title>
        <authorList>
            <person name="Ropars J."/>
            <person name="Sedzielewska K."/>
            <person name="Noel J."/>
            <person name="Charron P."/>
            <person name="Farinelli L."/>
            <person name="Marton T."/>
            <person name="Kruger M."/>
            <person name="Pelin A."/>
            <person name="Brachmann A."/>
            <person name="Corradi N."/>
        </authorList>
    </citation>
    <scope>NUCLEOTIDE SEQUENCE [LARGE SCALE GENOMIC DNA]</scope>
    <source>
        <strain evidence="1 2">A4</strain>
    </source>
</reference>
<evidence type="ECO:0000313" key="1">
    <source>
        <dbReference type="EMBL" id="PKY49725.1"/>
    </source>
</evidence>
<dbReference type="EMBL" id="LLXI01000776">
    <property type="protein sequence ID" value="PKY49725.1"/>
    <property type="molecule type" value="Genomic_DNA"/>
</dbReference>
<accession>A0A2I1GT37</accession>
<dbReference type="Proteomes" id="UP000234323">
    <property type="component" value="Unassembled WGS sequence"/>
</dbReference>
<name>A0A2I1GT37_9GLOM</name>
<sequence length="117" mass="13797">MLRNGIPEKTWSKLLYSDFWEKPVSEWGGVENWELYYNKKNPTKKTVQSSHNSLRLELEALIKYGDKRTKAWKKAYAMSNELKTKILSINVHVVPHLSHLKDQTWSELNQLIINMIP</sequence>
<keyword evidence="2" id="KW-1185">Reference proteome</keyword>
<organism evidence="1 2">
    <name type="scientific">Rhizophagus irregularis</name>
    <dbReference type="NCBI Taxonomy" id="588596"/>
    <lineage>
        <taxon>Eukaryota</taxon>
        <taxon>Fungi</taxon>
        <taxon>Fungi incertae sedis</taxon>
        <taxon>Mucoromycota</taxon>
        <taxon>Glomeromycotina</taxon>
        <taxon>Glomeromycetes</taxon>
        <taxon>Glomerales</taxon>
        <taxon>Glomeraceae</taxon>
        <taxon>Rhizophagus</taxon>
    </lineage>
</organism>
<protein>
    <submittedName>
        <fullName evidence="1">Uncharacterized protein</fullName>
    </submittedName>
</protein>